<keyword evidence="3 4" id="KW-0732">Signal</keyword>
<gene>
    <name evidence="6" type="ORF">ICL16_23025</name>
</gene>
<accession>A0A8J6XED3</accession>
<evidence type="ECO:0000256" key="2">
    <source>
        <dbReference type="ARBA" id="ARBA00022448"/>
    </source>
</evidence>
<dbReference type="Proteomes" id="UP000629098">
    <property type="component" value="Unassembled WGS sequence"/>
</dbReference>
<feature type="signal peptide" evidence="4">
    <location>
        <begin position="1"/>
        <end position="23"/>
    </location>
</feature>
<organism evidence="6 7">
    <name type="scientific">Iningainema tapete BLCC-T55</name>
    <dbReference type="NCBI Taxonomy" id="2748662"/>
    <lineage>
        <taxon>Bacteria</taxon>
        <taxon>Bacillati</taxon>
        <taxon>Cyanobacteriota</taxon>
        <taxon>Cyanophyceae</taxon>
        <taxon>Nostocales</taxon>
        <taxon>Scytonemataceae</taxon>
        <taxon>Iningainema tapete</taxon>
    </lineage>
</organism>
<feature type="domain" description="PBP" evidence="5">
    <location>
        <begin position="47"/>
        <end position="299"/>
    </location>
</feature>
<dbReference type="RefSeq" id="WP_190832385.1">
    <property type="nucleotide sequence ID" value="NZ_CAWPPI010000072.1"/>
</dbReference>
<dbReference type="CDD" id="cd13654">
    <property type="entry name" value="PBP2_phosphate_like_2"/>
    <property type="match status" value="1"/>
</dbReference>
<protein>
    <recommendedName>
        <fullName evidence="4">Phosphate-binding protein</fullName>
    </recommendedName>
</protein>
<evidence type="ECO:0000256" key="4">
    <source>
        <dbReference type="RuleBase" id="RU367119"/>
    </source>
</evidence>
<dbReference type="PANTHER" id="PTHR30570">
    <property type="entry name" value="PERIPLASMIC PHOSPHATE BINDING COMPONENT OF PHOSPHATE ABC TRANSPORTER"/>
    <property type="match status" value="1"/>
</dbReference>
<dbReference type="Pfam" id="PF12849">
    <property type="entry name" value="PBP_like_2"/>
    <property type="match status" value="1"/>
</dbReference>
<evidence type="ECO:0000259" key="5">
    <source>
        <dbReference type="Pfam" id="PF12849"/>
    </source>
</evidence>
<comment type="function">
    <text evidence="4">Involved in the system for phosphate transport across the cytoplasmic membrane.</text>
</comment>
<dbReference type="Gene3D" id="3.40.190.10">
    <property type="entry name" value="Periplasmic binding protein-like II"/>
    <property type="match status" value="2"/>
</dbReference>
<dbReference type="SUPFAM" id="SSF53850">
    <property type="entry name" value="Periplasmic binding protein-like II"/>
    <property type="match status" value="1"/>
</dbReference>
<dbReference type="NCBIfam" id="TIGR02136">
    <property type="entry name" value="ptsS_2"/>
    <property type="match status" value="1"/>
</dbReference>
<evidence type="ECO:0000256" key="3">
    <source>
        <dbReference type="ARBA" id="ARBA00022729"/>
    </source>
</evidence>
<dbReference type="InterPro" id="IPR050811">
    <property type="entry name" value="Phosphate_ABC_transporter"/>
</dbReference>
<reference evidence="6" key="1">
    <citation type="submission" date="2020-09" db="EMBL/GenBank/DDBJ databases">
        <title>Iningainema tapete sp. nov. (Scytonemataceae, Cyanobacteria) from greenhouses in central Florida (USA) produces two types of nodularin with biosynthetic potential for microcystin-LR and anabaenopeptins.</title>
        <authorList>
            <person name="Berthold D.E."/>
            <person name="Lefler F.W."/>
            <person name="Huang I.-S."/>
            <person name="Abdulla H."/>
            <person name="Zimba P.V."/>
            <person name="Laughinghouse H.D. IV."/>
        </authorList>
    </citation>
    <scope>NUCLEOTIDE SEQUENCE</scope>
    <source>
        <strain evidence="6">BLCCT55</strain>
    </source>
</reference>
<keyword evidence="2 4" id="KW-0813">Transport</keyword>
<dbReference type="AlphaFoldDB" id="A0A8J6XED3"/>
<dbReference type="PROSITE" id="PS51257">
    <property type="entry name" value="PROKAR_LIPOPROTEIN"/>
    <property type="match status" value="1"/>
</dbReference>
<comment type="similarity">
    <text evidence="1 4">Belongs to the PstS family.</text>
</comment>
<dbReference type="GO" id="GO:0006817">
    <property type="term" value="P:phosphate ion transport"/>
    <property type="evidence" value="ECO:0007669"/>
    <property type="project" value="UniProtKB-UniRule"/>
</dbReference>
<dbReference type="InterPro" id="IPR024370">
    <property type="entry name" value="PBP_domain"/>
</dbReference>
<feature type="chain" id="PRO_5035339627" description="Phosphate-binding protein" evidence="4">
    <location>
        <begin position="24"/>
        <end position="355"/>
    </location>
</feature>
<sequence length="355" mass="38983">MDATLVKLALVLGVLAWTTSCTTTPSSSTKTQKLQNVSYVTSGERIAQTAVVTVDGSSTVYPITQAIAKQYQSQQNKSAQVRVSFSGTTGGFEKFCAGKTDINNASRPILKNEMEACKKNGIGYIEIPVAFDALTITVNPQNNWAKDVTVAELKKMWEPAAQGKITRWKQVRSSWPDRPLKLYGAGDKSGTFDYFTEAIVGQSKASRKDYTGSEDDDVLVAGISKDTDALGYFGHAYYEAHQNQLKALAVDNGKGAVTPTRQNVEKSQYQPLSRPLFVYVNPWSAEHKATVYEFVNYYIDVAPKVVNSVGYIPLPDQAYKIAHVHLNRGKVGTVFGGRAALDLTIGELLRKQKQY</sequence>
<comment type="caution">
    <text evidence="6">The sequence shown here is derived from an EMBL/GenBank/DDBJ whole genome shotgun (WGS) entry which is preliminary data.</text>
</comment>
<evidence type="ECO:0000313" key="6">
    <source>
        <dbReference type="EMBL" id="MBD2774860.1"/>
    </source>
</evidence>
<proteinExistence type="inferred from homology"/>
<name>A0A8J6XED3_9CYAN</name>
<keyword evidence="7" id="KW-1185">Reference proteome</keyword>
<evidence type="ECO:0000256" key="1">
    <source>
        <dbReference type="ARBA" id="ARBA00008725"/>
    </source>
</evidence>
<dbReference type="PANTHER" id="PTHR30570:SF1">
    <property type="entry name" value="PHOSPHATE-BINDING PROTEIN PSTS"/>
    <property type="match status" value="1"/>
</dbReference>
<keyword evidence="4" id="KW-0592">Phosphate transport</keyword>
<dbReference type="FunFam" id="3.40.190.10:FF:000156">
    <property type="entry name" value="Phosphate ABC transporter, phosphate-binding protein"/>
    <property type="match status" value="1"/>
</dbReference>
<evidence type="ECO:0000313" key="7">
    <source>
        <dbReference type="Proteomes" id="UP000629098"/>
    </source>
</evidence>
<dbReference type="InterPro" id="IPR011862">
    <property type="entry name" value="Phos-bd"/>
</dbReference>
<dbReference type="GO" id="GO:0042301">
    <property type="term" value="F:phosphate ion binding"/>
    <property type="evidence" value="ECO:0007669"/>
    <property type="project" value="UniProtKB-UniRule"/>
</dbReference>
<dbReference type="EMBL" id="JACXAE010000072">
    <property type="protein sequence ID" value="MBD2774860.1"/>
    <property type="molecule type" value="Genomic_DNA"/>
</dbReference>